<name>A0ACB5PRU9_9BACT</name>
<dbReference type="Proteomes" id="UP000605392">
    <property type="component" value="Unassembled WGS sequence"/>
</dbReference>
<comment type="caution">
    <text evidence="1">The sequence shown here is derived from an EMBL/GenBank/DDBJ whole genome shotgun (WGS) entry which is preliminary data.</text>
</comment>
<sequence>MNLQNNTILITGGASGIGFALAQRLREAGSDVIICGRRADKLREAQDKVSGLHIYECDLAQATDRAELARQVQADFPALNVLINNAGIQNRFQLADLPPSLEAWEEQRQEIAINFEAPIHLTALLLPHLRQQPNPVVINVSSGLAFAPMAAAPIYSATKAALHSFTLSLRQQLVSVGVSVLEIVPPGVNTDLGGPGLHTWAVPVDEFADSIVARLAAGEQEIGYGTSEKIRQASRAELDARFEQINSH</sequence>
<gene>
    <name evidence="1" type="primary">dltE</name>
    <name evidence="1" type="ORF">GCM10011375_21060</name>
</gene>
<keyword evidence="2" id="KW-1185">Reference proteome</keyword>
<protein>
    <submittedName>
        <fullName evidence="1">Short-chain dehydrogenase</fullName>
    </submittedName>
</protein>
<proteinExistence type="predicted"/>
<evidence type="ECO:0000313" key="2">
    <source>
        <dbReference type="Proteomes" id="UP000605392"/>
    </source>
</evidence>
<dbReference type="EMBL" id="BMFN01000002">
    <property type="protein sequence ID" value="GGF65844.1"/>
    <property type="molecule type" value="Genomic_DNA"/>
</dbReference>
<reference evidence="1 2" key="1">
    <citation type="journal article" date="2019" name="Int. J. Syst. Evol. Microbiol.">
        <title>The Global Catalogue of Microorganisms (GCM) 10K type strain sequencing project: providing services to taxonomists for standard genome sequencing and annotation.</title>
        <authorList>
            <consortium name="The Broad Institute Genomics Platform"/>
            <consortium name="The Broad Institute Genome Sequencing Center for Infectious Disease"/>
            <person name="Wu L."/>
            <person name="Ma J."/>
        </authorList>
    </citation>
    <scope>NUCLEOTIDE SEQUENCE [LARGE SCALE GENOMIC DNA]</scope>
    <source>
        <strain evidence="1 2">CGMCC 1.12720</strain>
    </source>
</reference>
<accession>A0ACB5PRU9</accession>
<organism evidence="1 2">
    <name type="scientific">Hymenobacter qilianensis</name>
    <dbReference type="NCBI Taxonomy" id="1385715"/>
    <lineage>
        <taxon>Bacteria</taxon>
        <taxon>Pseudomonadati</taxon>
        <taxon>Bacteroidota</taxon>
        <taxon>Cytophagia</taxon>
        <taxon>Cytophagales</taxon>
        <taxon>Hymenobacteraceae</taxon>
        <taxon>Hymenobacter</taxon>
    </lineage>
</organism>
<evidence type="ECO:0000313" key="1">
    <source>
        <dbReference type="EMBL" id="GGF65844.1"/>
    </source>
</evidence>